<feature type="domain" description="TraK C-terminal" evidence="3">
    <location>
        <begin position="235"/>
        <end position="351"/>
    </location>
</feature>
<gene>
    <name evidence="4" type="ORF">M989_04653</name>
</gene>
<keyword evidence="2" id="KW-0732">Signal</keyword>
<dbReference type="InterPro" id="IPR055397">
    <property type="entry name" value="TraK_C"/>
</dbReference>
<feature type="chain" id="PRO_5008594988" evidence="2">
    <location>
        <begin position="20"/>
        <end position="371"/>
    </location>
</feature>
<dbReference type="AlphaFoldDB" id="A0A1B7JAK7"/>
<dbReference type="Proteomes" id="UP000078386">
    <property type="component" value="Unassembled WGS sequence"/>
</dbReference>
<evidence type="ECO:0000256" key="2">
    <source>
        <dbReference type="SAM" id="SignalP"/>
    </source>
</evidence>
<dbReference type="RefSeq" id="WP_020996196.1">
    <property type="nucleotide sequence ID" value="NZ_LXEU01000101.1"/>
</dbReference>
<evidence type="ECO:0000313" key="5">
    <source>
        <dbReference type="Proteomes" id="UP000078386"/>
    </source>
</evidence>
<proteinExistence type="predicted"/>
<dbReference type="Pfam" id="PF23536">
    <property type="entry name" value="TraK_C"/>
    <property type="match status" value="1"/>
</dbReference>
<evidence type="ECO:0000259" key="3">
    <source>
        <dbReference type="Pfam" id="PF23536"/>
    </source>
</evidence>
<dbReference type="EMBL" id="LXEU01000101">
    <property type="protein sequence ID" value="OAT44714.1"/>
    <property type="molecule type" value="Genomic_DNA"/>
</dbReference>
<feature type="signal peptide" evidence="2">
    <location>
        <begin position="1"/>
        <end position="19"/>
    </location>
</feature>
<reference evidence="4 5" key="1">
    <citation type="submission" date="2016-04" db="EMBL/GenBank/DDBJ databases">
        <title>ATOL: Assembling a taxonomically balanced genome-scale reconstruction of the evolutionary history of the Enterobacteriaceae.</title>
        <authorList>
            <person name="Plunkett G.III."/>
            <person name="Neeno-Eckwall E.C."/>
            <person name="Glasner J.D."/>
            <person name="Perna N.T."/>
        </authorList>
    </citation>
    <scope>NUCLEOTIDE SEQUENCE [LARGE SCALE GENOMIC DNA]</scope>
    <source>
        <strain evidence="4 5">ATCC 51603</strain>
    </source>
</reference>
<feature type="region of interest" description="Disordered" evidence="1">
    <location>
        <begin position="65"/>
        <end position="87"/>
    </location>
</feature>
<keyword evidence="5" id="KW-1185">Reference proteome</keyword>
<protein>
    <submittedName>
        <fullName evidence="4">TraK family plasmid conjugative transfer pilus assembly protein</fullName>
    </submittedName>
</protein>
<evidence type="ECO:0000256" key="1">
    <source>
        <dbReference type="SAM" id="MobiDB-lite"/>
    </source>
</evidence>
<accession>A0A1B7JAK7</accession>
<dbReference type="PATRIC" id="fig|1354264.4.peg.4844"/>
<organism evidence="4 5">
    <name type="scientific">Kluyvera georgiana ATCC 51603</name>
    <dbReference type="NCBI Taxonomy" id="1354264"/>
    <lineage>
        <taxon>Bacteria</taxon>
        <taxon>Pseudomonadati</taxon>
        <taxon>Pseudomonadota</taxon>
        <taxon>Gammaproteobacteria</taxon>
        <taxon>Enterobacterales</taxon>
        <taxon>Enterobacteriaceae</taxon>
        <taxon>Kluyvera</taxon>
    </lineage>
</organism>
<evidence type="ECO:0000313" key="4">
    <source>
        <dbReference type="EMBL" id="OAT44714.1"/>
    </source>
</evidence>
<sequence length="371" mass="39863">MLNSKRTIILMLFVSSTFAAHVTAGEMSVDQGMVFEQPDAQAQPKVTAKLASRPASTTQAMLSTATRPYPDNYTPPANGTNAGGDEPAIDGRNIQPVPAAIASPVPLTKEVIPSRLEYIVTPGVNTLVPISINQINRLVTPFEHPVVQKVKQEGVTVTVKDNALYVSTADSNPASLYISEKGDESVAISVSLVPQKIAPVQASLMLSRKLNSTGASGVIPAGYNSFGGSEVKAKRWEQKDNYIETIRNIMRTIALGDIPPGYSLGNLSSGVGIPNCNFRTGTDQDQIRYSFGNGQYLQGSQFSVIIGVAQNTGSSTVMVDESLCTHPQLAARALWSRNTLQPGQRTEAYFVIRNIQPNEQANDSMRPKLAE</sequence>
<comment type="caution">
    <text evidence="4">The sequence shown here is derived from an EMBL/GenBank/DDBJ whole genome shotgun (WGS) entry which is preliminary data.</text>
</comment>
<name>A0A1B7JAK7_9ENTR</name>